<sequence>MDVKYIAADWEKMKSGIGDLVGLGRWGKGMIDNLKDVTANLEDAASDIGKYDSDGVISFSHIDRESKYQEFFDDFKVMHNFTGKVGDIVDRTIDQPFYEDIDAFVEAMRNATISSYTTKNRIGVTEEQYIYYGPGVQEKREVPKTEVSLEDLFSGDTFYGDQLKIEYDTWKAQNPEQEFSFEEYQMAAVNMNAFEYESIKDQQHNKEFWVNIAALVVIVGVAVVCPPAGLILGGVYGGLELGSAISGEDWSSGRELDTGERWFRGALAPLDIIPGVAGIKKFSSGVRVANQAANMGQFGLKAGIKTSVKRELNRAGNMVIEASKQSSVRLRNAEAVIKDTTKLAKDKLARDAIELGRAADTTWTNVKNIIPTRNMVAMDGVGNVRIPAENTHFFEGKVKNALSKGEEIGGVTKVLDPSVSPKAFKNQISEILQKYDWNIEKFQQVKLKPIDELTETELVIMKEIRESVPRPTPDTILQKTIPAHDIEKYLNGDYYELGGYLAKADDVDHIKSYDDVVESFRLDYSFPDGWRPFPEGGTTYGKIKFNSININEDQLKIPTGKRLGGNNDDGPPCTLNGFTGSRNGEVIPEWKYEGRYIPEDGAELYIIENGKERLLAIYELGRFQPLK</sequence>
<feature type="transmembrane region" description="Helical" evidence="1">
    <location>
        <begin position="208"/>
        <end position="236"/>
    </location>
</feature>
<name>A0A3D8PK58_9BACI</name>
<dbReference type="RefSeq" id="WP_115774410.1">
    <property type="nucleotide sequence ID" value="NZ_PIOC01000025.1"/>
</dbReference>
<accession>A0A3D8PK58</accession>
<gene>
    <name evidence="2" type="ORF">CWR48_16360</name>
</gene>
<organism evidence="2 3">
    <name type="scientific">Oceanobacillus arenosus</name>
    <dbReference type="NCBI Taxonomy" id="1229153"/>
    <lineage>
        <taxon>Bacteria</taxon>
        <taxon>Bacillati</taxon>
        <taxon>Bacillota</taxon>
        <taxon>Bacilli</taxon>
        <taxon>Bacillales</taxon>
        <taxon>Bacillaceae</taxon>
        <taxon>Oceanobacillus</taxon>
    </lineage>
</organism>
<keyword evidence="1" id="KW-0472">Membrane</keyword>
<evidence type="ECO:0000256" key="1">
    <source>
        <dbReference type="SAM" id="Phobius"/>
    </source>
</evidence>
<proteinExistence type="predicted"/>
<comment type="caution">
    <text evidence="2">The sequence shown here is derived from an EMBL/GenBank/DDBJ whole genome shotgun (WGS) entry which is preliminary data.</text>
</comment>
<dbReference type="OrthoDB" id="2168558at2"/>
<evidence type="ECO:0000313" key="3">
    <source>
        <dbReference type="Proteomes" id="UP000257143"/>
    </source>
</evidence>
<dbReference type="AlphaFoldDB" id="A0A3D8PK58"/>
<evidence type="ECO:0008006" key="4">
    <source>
        <dbReference type="Google" id="ProtNLM"/>
    </source>
</evidence>
<protein>
    <recommendedName>
        <fullName evidence="4">Pre-toxin TG domain-containing protein</fullName>
    </recommendedName>
</protein>
<evidence type="ECO:0000313" key="2">
    <source>
        <dbReference type="EMBL" id="RDW16456.1"/>
    </source>
</evidence>
<reference evidence="3" key="1">
    <citation type="submission" date="2017-11" db="EMBL/GenBank/DDBJ databases">
        <authorList>
            <person name="Zhu W."/>
        </authorList>
    </citation>
    <scope>NUCLEOTIDE SEQUENCE [LARGE SCALE GENOMIC DNA]</scope>
    <source>
        <strain evidence="3">CAU 1183</strain>
    </source>
</reference>
<dbReference type="Proteomes" id="UP000257143">
    <property type="component" value="Unassembled WGS sequence"/>
</dbReference>
<keyword evidence="1" id="KW-1133">Transmembrane helix</keyword>
<dbReference type="EMBL" id="PIOC01000025">
    <property type="protein sequence ID" value="RDW16456.1"/>
    <property type="molecule type" value="Genomic_DNA"/>
</dbReference>
<keyword evidence="3" id="KW-1185">Reference proteome</keyword>
<keyword evidence="1" id="KW-0812">Transmembrane</keyword>